<dbReference type="Gene3D" id="1.20.1290.10">
    <property type="entry name" value="AhpD-like"/>
    <property type="match status" value="1"/>
</dbReference>
<reference evidence="2" key="1">
    <citation type="journal article" date="2022" name="Int. J. Syst. Evol. Microbiol.">
        <title>Pseudomonas aegrilactucae sp. nov. and Pseudomonas morbosilactucae sp. nov., pathogens causing bacterial rot of lettuce in Japan.</title>
        <authorList>
            <person name="Sawada H."/>
            <person name="Fujikawa T."/>
            <person name="Satou M."/>
        </authorList>
    </citation>
    <scope>NUCLEOTIDE SEQUENCE</scope>
    <source>
        <strain evidence="2">0166_1</strain>
    </source>
</reference>
<proteinExistence type="predicted"/>
<keyword evidence="3" id="KW-1185">Reference proteome</keyword>
<evidence type="ECO:0000313" key="2">
    <source>
        <dbReference type="EMBL" id="UGS34826.1"/>
    </source>
</evidence>
<sequence length="122" mass="13334">MDSERRERGLRVLGEVYAADLGITGDKDPYQEITVDHLFADVWTRPGLSIAERRMLVIGVVAALGRADLAELQFSSALARNELTPEQVDEIVVHLTHYVGWPQGSAINDAAQRAIAGHRGDG</sequence>
<dbReference type="PANTHER" id="PTHR33570:SF2">
    <property type="entry name" value="CARBOXYMUCONOLACTONE DECARBOXYLASE-LIKE DOMAIN-CONTAINING PROTEIN"/>
    <property type="match status" value="1"/>
</dbReference>
<evidence type="ECO:0000313" key="3">
    <source>
        <dbReference type="Proteomes" id="UP001162834"/>
    </source>
</evidence>
<dbReference type="Pfam" id="PF02627">
    <property type="entry name" value="CMD"/>
    <property type="match status" value="1"/>
</dbReference>
<dbReference type="SUPFAM" id="SSF69118">
    <property type="entry name" value="AhpD-like"/>
    <property type="match status" value="1"/>
</dbReference>
<dbReference type="AlphaFoldDB" id="A0A9E6XUU7"/>
<dbReference type="InterPro" id="IPR003779">
    <property type="entry name" value="CMD-like"/>
</dbReference>
<dbReference type="KEGG" id="sbae:DSM104329_01208"/>
<protein>
    <recommendedName>
        <fullName evidence="1">Carboxymuconolactone decarboxylase-like domain-containing protein</fullName>
    </recommendedName>
</protein>
<organism evidence="2 3">
    <name type="scientific">Capillimicrobium parvum</name>
    <dbReference type="NCBI Taxonomy" id="2884022"/>
    <lineage>
        <taxon>Bacteria</taxon>
        <taxon>Bacillati</taxon>
        <taxon>Actinomycetota</taxon>
        <taxon>Thermoleophilia</taxon>
        <taxon>Solirubrobacterales</taxon>
        <taxon>Capillimicrobiaceae</taxon>
        <taxon>Capillimicrobium</taxon>
    </lineage>
</organism>
<dbReference type="GO" id="GO:0051920">
    <property type="term" value="F:peroxiredoxin activity"/>
    <property type="evidence" value="ECO:0007669"/>
    <property type="project" value="InterPro"/>
</dbReference>
<accession>A0A9E6XUU7</accession>
<dbReference type="PANTHER" id="PTHR33570">
    <property type="entry name" value="4-CARBOXYMUCONOLACTONE DECARBOXYLASE FAMILY PROTEIN"/>
    <property type="match status" value="1"/>
</dbReference>
<dbReference type="InterPro" id="IPR052512">
    <property type="entry name" value="4CMD/NDH-1_regulator"/>
</dbReference>
<dbReference type="InterPro" id="IPR029032">
    <property type="entry name" value="AhpD-like"/>
</dbReference>
<gene>
    <name evidence="2" type="ORF">DSM104329_01208</name>
</gene>
<name>A0A9E6XUU7_9ACTN</name>
<dbReference type="EMBL" id="CP087164">
    <property type="protein sequence ID" value="UGS34826.1"/>
    <property type="molecule type" value="Genomic_DNA"/>
</dbReference>
<evidence type="ECO:0000259" key="1">
    <source>
        <dbReference type="Pfam" id="PF02627"/>
    </source>
</evidence>
<dbReference type="Proteomes" id="UP001162834">
    <property type="component" value="Chromosome"/>
</dbReference>
<dbReference type="RefSeq" id="WP_259314492.1">
    <property type="nucleotide sequence ID" value="NZ_CP087164.1"/>
</dbReference>
<feature type="domain" description="Carboxymuconolactone decarboxylase-like" evidence="1">
    <location>
        <begin position="30"/>
        <end position="111"/>
    </location>
</feature>